<name>A0A1I1XQP8_9BURK</name>
<dbReference type="RefSeq" id="WP_139225769.1">
    <property type="nucleotide sequence ID" value="NZ_FOMQ01000014.1"/>
</dbReference>
<dbReference type="STRING" id="32040.SAMN04489710_11460"/>
<proteinExistence type="predicted"/>
<evidence type="ECO:0000313" key="1">
    <source>
        <dbReference type="EMBL" id="SFE09672.1"/>
    </source>
</evidence>
<sequence>MATGQSFQALVAANRRAGNLEPPAAQEQRKTMILAGMRLSQAEMDEARAMAAADERPTANFLRRVYLMGLAVYRAEHQPAGESATVQQ</sequence>
<evidence type="ECO:0000313" key="2">
    <source>
        <dbReference type="Proteomes" id="UP000199517"/>
    </source>
</evidence>
<dbReference type="AlphaFoldDB" id="A0A1I1XQP8"/>
<accession>A0A1I1XQP8</accession>
<protein>
    <submittedName>
        <fullName evidence="1">Uncharacterized protein</fullName>
    </submittedName>
</protein>
<dbReference type="EMBL" id="FOMQ01000014">
    <property type="protein sequence ID" value="SFE09672.1"/>
    <property type="molecule type" value="Genomic_DNA"/>
</dbReference>
<dbReference type="Proteomes" id="UP000199517">
    <property type="component" value="Unassembled WGS sequence"/>
</dbReference>
<organism evidence="1 2">
    <name type="scientific">Paracidovorax konjaci</name>
    <dbReference type="NCBI Taxonomy" id="32040"/>
    <lineage>
        <taxon>Bacteria</taxon>
        <taxon>Pseudomonadati</taxon>
        <taxon>Pseudomonadota</taxon>
        <taxon>Betaproteobacteria</taxon>
        <taxon>Burkholderiales</taxon>
        <taxon>Comamonadaceae</taxon>
        <taxon>Paracidovorax</taxon>
    </lineage>
</organism>
<gene>
    <name evidence="1" type="ORF">SAMN04489710_11460</name>
</gene>
<reference evidence="2" key="1">
    <citation type="submission" date="2016-10" db="EMBL/GenBank/DDBJ databases">
        <authorList>
            <person name="Varghese N."/>
            <person name="Submissions S."/>
        </authorList>
    </citation>
    <scope>NUCLEOTIDE SEQUENCE [LARGE SCALE GENOMIC DNA]</scope>
    <source>
        <strain evidence="2">DSM 7481</strain>
    </source>
</reference>
<keyword evidence="2" id="KW-1185">Reference proteome</keyword>